<dbReference type="EMBL" id="KC619646">
    <property type="protein sequence ID" value="AGG22086.1"/>
    <property type="molecule type" value="Genomic_DNA"/>
</dbReference>
<feature type="compositionally biased region" description="Basic residues" evidence="1">
    <location>
        <begin position="49"/>
        <end position="58"/>
    </location>
</feature>
<feature type="region of interest" description="Disordered" evidence="1">
    <location>
        <begin position="27"/>
        <end position="58"/>
    </location>
</feature>
<name>M1RTF6_NOTTY</name>
<feature type="non-terminal residue" evidence="2">
    <location>
        <position position="58"/>
    </location>
</feature>
<gene>
    <name evidence="2" type="primary">NUMB</name>
</gene>
<organism evidence="2">
    <name type="scientific">Notoryctes typhlops</name>
    <name type="common">Southern marsupial mole</name>
    <name type="synonym">Psammoryctes typhlops</name>
    <dbReference type="NCBI Taxonomy" id="37699"/>
    <lineage>
        <taxon>Eukaryota</taxon>
        <taxon>Metazoa</taxon>
        <taxon>Chordata</taxon>
        <taxon>Craniata</taxon>
        <taxon>Vertebrata</taxon>
        <taxon>Euteleostomi</taxon>
        <taxon>Mammalia</taxon>
        <taxon>Metatheria</taxon>
        <taxon>Notoryctemorphia</taxon>
        <taxon>Notoryctidae</taxon>
        <taxon>Notoryctes</taxon>
    </lineage>
</organism>
<feature type="non-terminal residue" evidence="2">
    <location>
        <position position="1"/>
    </location>
</feature>
<evidence type="ECO:0000256" key="1">
    <source>
        <dbReference type="SAM" id="MobiDB-lite"/>
    </source>
</evidence>
<accession>M1RTF6</accession>
<protein>
    <submittedName>
        <fullName evidence="2">Numb-like protein isoform 3</fullName>
    </submittedName>
</protein>
<evidence type="ECO:0000313" key="2">
    <source>
        <dbReference type="EMBL" id="AGG22086.1"/>
    </source>
</evidence>
<dbReference type="AlphaFoldDB" id="M1RTF6"/>
<reference evidence="2" key="1">
    <citation type="submission" date="2013-02" db="EMBL/GenBank/DDBJ databases">
        <title>Ancestry of the Australian Termitivorous Numbat.</title>
        <authorList>
            <person name="Zemann A."/>
            <person name="Churakov G."/>
            <person name="Churakov S."/>
            <person name="Gruetzner F."/>
            <person name="Fangqing Z."/>
            <person name="Brosius J."/>
            <person name="Schmitz J."/>
        </authorList>
    </citation>
    <scope>NUCLEOTIDE SEQUENCE</scope>
</reference>
<sequence length="58" mass="6000">ALAPTEMPVRDTNPWAQALPAANEEIAATHSGTEWGPSSAAASPGIFRAGHRRTSSEA</sequence>
<proteinExistence type="predicted"/>